<dbReference type="InterPro" id="IPR027417">
    <property type="entry name" value="P-loop_NTPase"/>
</dbReference>
<dbReference type="SUPFAM" id="SSF52540">
    <property type="entry name" value="P-loop containing nucleoside triphosphate hydrolases"/>
    <property type="match status" value="1"/>
</dbReference>
<organism evidence="1 2">
    <name type="scientific">Cannabis sativa</name>
    <name type="common">Hemp</name>
    <name type="synonym">Marijuana</name>
    <dbReference type="NCBI Taxonomy" id="3483"/>
    <lineage>
        <taxon>Eukaryota</taxon>
        <taxon>Viridiplantae</taxon>
        <taxon>Streptophyta</taxon>
        <taxon>Embryophyta</taxon>
        <taxon>Tracheophyta</taxon>
        <taxon>Spermatophyta</taxon>
        <taxon>Magnoliopsida</taxon>
        <taxon>eudicotyledons</taxon>
        <taxon>Gunneridae</taxon>
        <taxon>Pentapetalae</taxon>
        <taxon>rosids</taxon>
        <taxon>fabids</taxon>
        <taxon>Rosales</taxon>
        <taxon>Cannabaceae</taxon>
        <taxon>Cannabis</taxon>
    </lineage>
</organism>
<dbReference type="InterPro" id="IPR042197">
    <property type="entry name" value="Apaf_helical"/>
</dbReference>
<comment type="caution">
    <text evidence="1">The sequence shown here is derived from an EMBL/GenBank/DDBJ whole genome shotgun (WGS) entry which is preliminary data.</text>
</comment>
<dbReference type="EMBL" id="JAATIQ010000013">
    <property type="protein sequence ID" value="KAF4401013.1"/>
    <property type="molecule type" value="Genomic_DNA"/>
</dbReference>
<gene>
    <name evidence="1" type="ORF">G4B88_013854</name>
</gene>
<proteinExistence type="predicted"/>
<evidence type="ECO:0000313" key="1">
    <source>
        <dbReference type="EMBL" id="KAF4401013.1"/>
    </source>
</evidence>
<keyword evidence="2" id="KW-1185">Reference proteome</keyword>
<protein>
    <recommendedName>
        <fullName evidence="3">NB-ARC domain-containing protein</fullName>
    </recommendedName>
</protein>
<reference evidence="1 2" key="1">
    <citation type="journal article" date="2020" name="bioRxiv">
        <title>Sequence and annotation of 42 cannabis genomes reveals extensive copy number variation in cannabinoid synthesis and pathogen resistance genes.</title>
        <authorList>
            <person name="Mckernan K.J."/>
            <person name="Helbert Y."/>
            <person name="Kane L.T."/>
            <person name="Ebling H."/>
            <person name="Zhang L."/>
            <person name="Liu B."/>
            <person name="Eaton Z."/>
            <person name="Mclaughlin S."/>
            <person name="Kingan S."/>
            <person name="Baybayan P."/>
            <person name="Concepcion G."/>
            <person name="Jordan M."/>
            <person name="Riva A."/>
            <person name="Barbazuk W."/>
            <person name="Harkins T."/>
        </authorList>
    </citation>
    <scope>NUCLEOTIDE SEQUENCE [LARGE SCALE GENOMIC DNA]</scope>
    <source>
        <strain evidence="2">cv. Jamaican Lion 4</strain>
        <tissue evidence="1">Leaf</tissue>
    </source>
</reference>
<sequence>MKLSYEILKKYRGLPLAIGANAIAGLLSRKKKVQFEWKKVLNDIDFEFKTNPQLVGIFEILSLSYVDLPFHLKSCLLRLFTSERKTVSTIDFLRLTASCYIIEWEESFLTLEILQPFEQWISCDRTDWCVNQGLVQRLVLILGTQVVWDDDSFMVSGAVGQMLTGRDQTYLKPTPSNHLGRFVIWTKVTYEESILMHVSSSVFPKKESNINTKNDQIFNLEKFCRIVSMSIFIHTHK</sequence>
<evidence type="ECO:0000313" key="2">
    <source>
        <dbReference type="Proteomes" id="UP000583929"/>
    </source>
</evidence>
<evidence type="ECO:0008006" key="3">
    <source>
        <dbReference type="Google" id="ProtNLM"/>
    </source>
</evidence>
<accession>A0A7J6I0J7</accession>
<dbReference type="AlphaFoldDB" id="A0A7J6I0J7"/>
<dbReference type="Gene3D" id="1.10.8.430">
    <property type="entry name" value="Helical domain of apoptotic protease-activating factors"/>
    <property type="match status" value="1"/>
</dbReference>
<dbReference type="Proteomes" id="UP000583929">
    <property type="component" value="Unassembled WGS sequence"/>
</dbReference>
<name>A0A7J6I0J7_CANSA</name>